<protein>
    <submittedName>
        <fullName evidence="5">LuxR C-terminal-related transcriptional regulator</fullName>
    </submittedName>
</protein>
<gene>
    <name evidence="5" type="ORF">ACFQ3W_16500</name>
</gene>
<dbReference type="EMBL" id="JBHTLM010000012">
    <property type="protein sequence ID" value="MFD1177892.1"/>
    <property type="molecule type" value="Genomic_DNA"/>
</dbReference>
<dbReference type="Gene3D" id="1.10.10.10">
    <property type="entry name" value="Winged helix-like DNA-binding domain superfamily/Winged helix DNA-binding domain"/>
    <property type="match status" value="1"/>
</dbReference>
<dbReference type="RefSeq" id="WP_379320340.1">
    <property type="nucleotide sequence ID" value="NZ_JBHTLM010000012.1"/>
</dbReference>
<dbReference type="InterPro" id="IPR000792">
    <property type="entry name" value="Tscrpt_reg_LuxR_C"/>
</dbReference>
<dbReference type="SMART" id="SM00421">
    <property type="entry name" value="HTH_LUXR"/>
    <property type="match status" value="1"/>
</dbReference>
<dbReference type="SUPFAM" id="SSF46894">
    <property type="entry name" value="C-terminal effector domain of the bipartite response regulators"/>
    <property type="match status" value="1"/>
</dbReference>
<evidence type="ECO:0000313" key="6">
    <source>
        <dbReference type="Proteomes" id="UP001597262"/>
    </source>
</evidence>
<keyword evidence="2" id="KW-0238">DNA-binding</keyword>
<keyword evidence="3" id="KW-0804">Transcription</keyword>
<keyword evidence="6" id="KW-1185">Reference proteome</keyword>
<dbReference type="Pfam" id="PF00196">
    <property type="entry name" value="GerE"/>
    <property type="match status" value="1"/>
</dbReference>
<dbReference type="Pfam" id="PF25873">
    <property type="entry name" value="WHD_MalT"/>
    <property type="match status" value="1"/>
</dbReference>
<dbReference type="InterPro" id="IPR011990">
    <property type="entry name" value="TPR-like_helical_dom_sf"/>
</dbReference>
<dbReference type="InterPro" id="IPR027417">
    <property type="entry name" value="P-loop_NTPase"/>
</dbReference>
<dbReference type="InterPro" id="IPR059106">
    <property type="entry name" value="WHD_MalT"/>
</dbReference>
<feature type="domain" description="HTH luxR-type" evidence="4">
    <location>
        <begin position="803"/>
        <end position="868"/>
    </location>
</feature>
<reference evidence="6" key="1">
    <citation type="journal article" date="2019" name="Int. J. Syst. Evol. Microbiol.">
        <title>The Global Catalogue of Microorganisms (GCM) 10K type strain sequencing project: providing services to taxonomists for standard genome sequencing and annotation.</title>
        <authorList>
            <consortium name="The Broad Institute Genomics Platform"/>
            <consortium name="The Broad Institute Genome Sequencing Center for Infectious Disease"/>
            <person name="Wu L."/>
            <person name="Ma J."/>
        </authorList>
    </citation>
    <scope>NUCLEOTIDE SEQUENCE [LARGE SCALE GENOMIC DNA]</scope>
    <source>
        <strain evidence="6">CCUG 59189</strain>
    </source>
</reference>
<dbReference type="InterPro" id="IPR036388">
    <property type="entry name" value="WH-like_DNA-bd_sf"/>
</dbReference>
<dbReference type="PROSITE" id="PS50043">
    <property type="entry name" value="HTH_LUXR_2"/>
    <property type="match status" value="1"/>
</dbReference>
<dbReference type="PRINTS" id="PR00038">
    <property type="entry name" value="HTHLUXR"/>
</dbReference>
<dbReference type="InterPro" id="IPR041617">
    <property type="entry name" value="TPR_MalT"/>
</dbReference>
<proteinExistence type="predicted"/>
<dbReference type="Gene3D" id="3.40.50.300">
    <property type="entry name" value="P-loop containing nucleotide triphosphate hydrolases"/>
    <property type="match status" value="1"/>
</dbReference>
<dbReference type="CDD" id="cd06170">
    <property type="entry name" value="LuxR_C_like"/>
    <property type="match status" value="1"/>
</dbReference>
<dbReference type="Proteomes" id="UP001597262">
    <property type="component" value="Unassembled WGS sequence"/>
</dbReference>
<evidence type="ECO:0000259" key="4">
    <source>
        <dbReference type="PROSITE" id="PS50043"/>
    </source>
</evidence>
<comment type="caution">
    <text evidence="5">The sequence shown here is derived from an EMBL/GenBank/DDBJ whole genome shotgun (WGS) entry which is preliminary data.</text>
</comment>
<evidence type="ECO:0000256" key="2">
    <source>
        <dbReference type="ARBA" id="ARBA00023125"/>
    </source>
</evidence>
<dbReference type="SUPFAM" id="SSF52540">
    <property type="entry name" value="P-loop containing nucleoside triphosphate hydrolases"/>
    <property type="match status" value="1"/>
</dbReference>
<dbReference type="Pfam" id="PF17874">
    <property type="entry name" value="TPR_MalT"/>
    <property type="match status" value="1"/>
</dbReference>
<evidence type="ECO:0000256" key="3">
    <source>
        <dbReference type="ARBA" id="ARBA00023163"/>
    </source>
</evidence>
<name>A0ABW3RZC8_9BACL</name>
<dbReference type="PANTHER" id="PTHR44688:SF25">
    <property type="entry name" value="HTH LUXR-TYPE DOMAIN-CONTAINING PROTEIN"/>
    <property type="match status" value="1"/>
</dbReference>
<evidence type="ECO:0000256" key="1">
    <source>
        <dbReference type="ARBA" id="ARBA00023015"/>
    </source>
</evidence>
<keyword evidence="1" id="KW-0805">Transcription regulation</keyword>
<dbReference type="SUPFAM" id="SSF48452">
    <property type="entry name" value="TPR-like"/>
    <property type="match status" value="1"/>
</dbReference>
<evidence type="ECO:0000313" key="5">
    <source>
        <dbReference type="EMBL" id="MFD1177892.1"/>
    </source>
</evidence>
<dbReference type="PANTHER" id="PTHR44688">
    <property type="entry name" value="DNA-BINDING TRANSCRIPTIONAL ACTIVATOR DEVR_DOSR"/>
    <property type="match status" value="1"/>
</dbReference>
<sequence>MPEINDRQFLLLSKLKRPQSLAPSVPRPRLLAGLHDGLSFRATFVTAPAGYGKTTLLSEWVSQLHVPAGWLSLDEKDNDLIRFWSYMTEAIALAQGGLSDHIQAAATTLSPGHYESYIITLLNELSRLDKPLVLVLDDWHVIHDADIIASVSYFLEYLPSHLHLYFGSRTMNGFVRARWISRNWIQEICAEQLCFNRQEIIEFFRMDGKKELTREAIERISEQTEGWVTGLRLISLTARDRDEMWMDAWQIPSGTSLAHEGVERYLFEEVFAALDEATRQFLLDVSILQRMNSPLCEAVAGEHGADKLEELLHLNLFLIPQDDQREWYRFHHLFGEFLLREQQRRDPDKLYELYEAAAIWCEKQQLLEEAVDYYLAGAEYNQAIRLLEQMRSLMIRREFSTMRVWLSVIPTELLQQHPYLYFSYTFSLLWGQEVDLAERHLIMAERHFEAASLSWSLDEKNRYLGYLYYIRNFKATQYDMDMIKGLEYIQLSLKYSPNGTDLIFASPQMPLAPSIYRSYNGKRGEHLPRGLSDTFFQNMIDFMKQMGLEDSVVVCYGELLYERDELELAERYLKLGLHGYSQSHFQPEKVYVPASLFLARISRARQDIAEAEKWLEQAYRRASLDGASEAPIILDAELAALRLDAGDVSAAMEWKERYQVHADDPISVFQLYVYVFLVRVLMEIGQGQEAWALSKRLFQLAVKNHRPMVALDIQILQAMMLQREGKPQQALLGLEEALTYAEPDDYIRIFVDKGKSVAELLKEYVGQRQKGNLRDRSTPSLQYVRRILSSFGGAFGALPLPSGDSLEKLLTPREHLIFHYMEEGLDNPAIVKALGIGMGTLKAHINHIYSKLQAKNRVEAIKRGQKLQG</sequence>
<dbReference type="Gene3D" id="1.25.40.10">
    <property type="entry name" value="Tetratricopeptide repeat domain"/>
    <property type="match status" value="1"/>
</dbReference>
<organism evidence="5 6">
    <name type="scientific">Paenibacillus puldeungensis</name>
    <dbReference type="NCBI Taxonomy" id="696536"/>
    <lineage>
        <taxon>Bacteria</taxon>
        <taxon>Bacillati</taxon>
        <taxon>Bacillota</taxon>
        <taxon>Bacilli</taxon>
        <taxon>Bacillales</taxon>
        <taxon>Paenibacillaceae</taxon>
        <taxon>Paenibacillus</taxon>
    </lineage>
</organism>
<dbReference type="InterPro" id="IPR016032">
    <property type="entry name" value="Sig_transdc_resp-reg_C-effctor"/>
</dbReference>
<accession>A0ABW3RZC8</accession>